<protein>
    <recommendedName>
        <fullName evidence="5">Glutathione peroxidase</fullName>
    </recommendedName>
</protein>
<dbReference type="PIRSF" id="PIRSF000303">
    <property type="entry name" value="Glutathion_perox"/>
    <property type="match status" value="1"/>
</dbReference>
<dbReference type="GO" id="GO:0034599">
    <property type="term" value="P:cellular response to oxidative stress"/>
    <property type="evidence" value="ECO:0007669"/>
    <property type="project" value="TreeGrafter"/>
</dbReference>
<reference evidence="7" key="1">
    <citation type="submission" date="2011-01" db="EMBL/GenBank/DDBJ databases">
        <title>Complete sequence of chromosome of Acidobacterium sp. MP5ACTX9.</title>
        <authorList>
            <consortium name="US DOE Joint Genome Institute"/>
            <person name="Lucas S."/>
            <person name="Copeland A."/>
            <person name="Lapidus A."/>
            <person name="Cheng J.-F."/>
            <person name="Goodwin L."/>
            <person name="Pitluck S."/>
            <person name="Teshima H."/>
            <person name="Detter J.C."/>
            <person name="Han C."/>
            <person name="Tapia R."/>
            <person name="Land M."/>
            <person name="Hauser L."/>
            <person name="Kyrpides N."/>
            <person name="Ivanova N."/>
            <person name="Ovchinnikova G."/>
            <person name="Pagani I."/>
            <person name="Rawat S.R."/>
            <person name="Mannisto M."/>
            <person name="Haggblom M.M."/>
            <person name="Woyke T."/>
        </authorList>
    </citation>
    <scope>NUCLEOTIDE SEQUENCE [LARGE SCALE GENOMIC DNA]</scope>
    <source>
        <strain evidence="7">MP5ACTX9</strain>
    </source>
</reference>
<evidence type="ECO:0000313" key="6">
    <source>
        <dbReference type="EMBL" id="ADW68049.1"/>
    </source>
</evidence>
<keyword evidence="7" id="KW-1185">Reference proteome</keyword>
<comment type="similarity">
    <text evidence="1 5">Belongs to the glutathione peroxidase family.</text>
</comment>
<dbReference type="Pfam" id="PF00255">
    <property type="entry name" value="GSHPx"/>
    <property type="match status" value="1"/>
</dbReference>
<dbReference type="PANTHER" id="PTHR11592">
    <property type="entry name" value="GLUTATHIONE PEROXIDASE"/>
    <property type="match status" value="1"/>
</dbReference>
<evidence type="ECO:0000256" key="3">
    <source>
        <dbReference type="ARBA" id="ARBA00023002"/>
    </source>
</evidence>
<dbReference type="PANTHER" id="PTHR11592:SF40">
    <property type="entry name" value="THIOREDOXIN_GLUTATHIONE PEROXIDASE BTUE"/>
    <property type="match status" value="1"/>
</dbReference>
<dbReference type="AlphaFoldDB" id="E8X2B7"/>
<dbReference type="HOGENOM" id="CLU_029507_1_2_0"/>
<dbReference type="KEGG" id="acm:AciX9_0982"/>
<dbReference type="GO" id="GO:0004601">
    <property type="term" value="F:peroxidase activity"/>
    <property type="evidence" value="ECO:0007669"/>
    <property type="project" value="UniProtKB-KW"/>
</dbReference>
<keyword evidence="3 5" id="KW-0560">Oxidoreductase</keyword>
<dbReference type="SUPFAM" id="SSF52833">
    <property type="entry name" value="Thioredoxin-like"/>
    <property type="match status" value="1"/>
</dbReference>
<dbReference type="CDD" id="cd00340">
    <property type="entry name" value="GSH_Peroxidase"/>
    <property type="match status" value="1"/>
</dbReference>
<dbReference type="PROSITE" id="PS00460">
    <property type="entry name" value="GLUTATHIONE_PEROXID_1"/>
    <property type="match status" value="1"/>
</dbReference>
<evidence type="ECO:0000256" key="2">
    <source>
        <dbReference type="ARBA" id="ARBA00022559"/>
    </source>
</evidence>
<dbReference type="PRINTS" id="PR01011">
    <property type="entry name" value="GLUTPROXDASE"/>
</dbReference>
<accession>E8X2B7</accession>
<evidence type="ECO:0000256" key="1">
    <source>
        <dbReference type="ARBA" id="ARBA00006926"/>
    </source>
</evidence>
<dbReference type="InterPro" id="IPR036249">
    <property type="entry name" value="Thioredoxin-like_sf"/>
</dbReference>
<dbReference type="Proteomes" id="UP000000343">
    <property type="component" value="Chromosome"/>
</dbReference>
<evidence type="ECO:0000256" key="5">
    <source>
        <dbReference type="RuleBase" id="RU000499"/>
    </source>
</evidence>
<sequence>MSTLFEIPLKTLSGEDSNLAPYAGHVLLIVNTASKCGLTPQYEGLEQLYSTYKDRGFDVLGFPANDFAGQEPGTAQEIQKFCTLSYNVTFPMFDKTVVTGAEKSPLYTQLIAAQPVARVADPKFKDNLRGYGLTVNEEPELTWNFEKFLVNRKGEVVARFAPDTLPTDDAVIQAIERELTAQA</sequence>
<dbReference type="InterPro" id="IPR029759">
    <property type="entry name" value="GPX_AS"/>
</dbReference>
<proteinExistence type="inferred from homology"/>
<evidence type="ECO:0000313" key="7">
    <source>
        <dbReference type="Proteomes" id="UP000000343"/>
    </source>
</evidence>
<dbReference type="eggNOG" id="COG0386">
    <property type="taxonomic scope" value="Bacteria"/>
</dbReference>
<dbReference type="OrthoDB" id="9789406at2"/>
<dbReference type="STRING" id="1198114.AciX9_0982"/>
<dbReference type="Gene3D" id="3.40.30.10">
    <property type="entry name" value="Glutaredoxin"/>
    <property type="match status" value="1"/>
</dbReference>
<gene>
    <name evidence="6" type="ordered locus">AciX9_0982</name>
</gene>
<name>E8X2B7_GRATM</name>
<dbReference type="RefSeq" id="WP_013579373.1">
    <property type="nucleotide sequence ID" value="NC_015064.1"/>
</dbReference>
<dbReference type="PROSITE" id="PS51355">
    <property type="entry name" value="GLUTATHIONE_PEROXID_3"/>
    <property type="match status" value="1"/>
</dbReference>
<dbReference type="EMBL" id="CP002480">
    <property type="protein sequence ID" value="ADW68049.1"/>
    <property type="molecule type" value="Genomic_DNA"/>
</dbReference>
<dbReference type="FunFam" id="3.40.30.10:FF:000010">
    <property type="entry name" value="Glutathione peroxidase"/>
    <property type="match status" value="1"/>
</dbReference>
<dbReference type="PaxDb" id="1198114-AciX9_0982"/>
<organism evidence="7">
    <name type="scientific">Granulicella tundricola (strain ATCC BAA-1859 / DSM 23138 / MP5ACTX9)</name>
    <dbReference type="NCBI Taxonomy" id="1198114"/>
    <lineage>
        <taxon>Bacteria</taxon>
        <taxon>Pseudomonadati</taxon>
        <taxon>Acidobacteriota</taxon>
        <taxon>Terriglobia</taxon>
        <taxon>Terriglobales</taxon>
        <taxon>Acidobacteriaceae</taxon>
        <taxon>Granulicella</taxon>
    </lineage>
</organism>
<feature type="active site" evidence="4">
    <location>
        <position position="36"/>
    </location>
</feature>
<dbReference type="InterPro" id="IPR000889">
    <property type="entry name" value="Glutathione_peroxidase"/>
</dbReference>
<keyword evidence="2 5" id="KW-0575">Peroxidase</keyword>
<evidence type="ECO:0000256" key="4">
    <source>
        <dbReference type="PIRSR" id="PIRSR000303-1"/>
    </source>
</evidence>